<dbReference type="RefSeq" id="WP_260724706.1">
    <property type="nucleotide sequence ID" value="NZ_BAAABS010000061.1"/>
</dbReference>
<name>A0ABY5Z021_9ACTN</name>
<evidence type="ECO:0000313" key="2">
    <source>
        <dbReference type="Proteomes" id="UP001058271"/>
    </source>
</evidence>
<dbReference type="Proteomes" id="UP001058271">
    <property type="component" value="Chromosome"/>
</dbReference>
<organism evidence="1 2">
    <name type="scientific">Dactylosporangium roseum</name>
    <dbReference type="NCBI Taxonomy" id="47989"/>
    <lineage>
        <taxon>Bacteria</taxon>
        <taxon>Bacillati</taxon>
        <taxon>Actinomycetota</taxon>
        <taxon>Actinomycetes</taxon>
        <taxon>Micromonosporales</taxon>
        <taxon>Micromonosporaceae</taxon>
        <taxon>Dactylosporangium</taxon>
    </lineage>
</organism>
<gene>
    <name evidence="1" type="ORF">Drose_30165</name>
</gene>
<evidence type="ECO:0000313" key="1">
    <source>
        <dbReference type="EMBL" id="UWZ35366.1"/>
    </source>
</evidence>
<evidence type="ECO:0008006" key="3">
    <source>
        <dbReference type="Google" id="ProtNLM"/>
    </source>
</evidence>
<accession>A0ABY5Z021</accession>
<proteinExistence type="predicted"/>
<protein>
    <recommendedName>
        <fullName evidence="3">Restriction endonuclease domain-containing protein</fullName>
    </recommendedName>
</protein>
<dbReference type="EMBL" id="CP073721">
    <property type="protein sequence ID" value="UWZ35366.1"/>
    <property type="molecule type" value="Genomic_DNA"/>
</dbReference>
<reference evidence="1" key="1">
    <citation type="submission" date="2021-04" db="EMBL/GenBank/DDBJ databases">
        <title>Biosynthetic gene clusters of Dactylosporangioum roseum.</title>
        <authorList>
            <person name="Hartkoorn R.C."/>
            <person name="Beaudoing E."/>
            <person name="Hot D."/>
            <person name="Moureu S."/>
        </authorList>
    </citation>
    <scope>NUCLEOTIDE SEQUENCE</scope>
    <source>
        <strain evidence="1">NRRL B-16295</strain>
    </source>
</reference>
<sequence length="82" mass="9028">MSVAVLELGHNGPWTEEEYFALGETSARIEWYLLVEPDEAGAVSLRLLRLDGAHYVEHAVATAGEALETQEPFPFRLDASAL</sequence>
<keyword evidence="2" id="KW-1185">Reference proteome</keyword>